<feature type="domain" description="FMN-binding" evidence="7">
    <location>
        <begin position="120"/>
        <end position="217"/>
    </location>
</feature>
<dbReference type="KEGG" id="doe:DENOEST_1689"/>
<dbReference type="PANTHER" id="PTHR36118">
    <property type="entry name" value="ION-TRANSLOCATING OXIDOREDUCTASE COMPLEX SUBUNIT G"/>
    <property type="match status" value="1"/>
</dbReference>
<accession>A0A6S6YM94</accession>
<dbReference type="EMBL" id="LR778301">
    <property type="protein sequence ID" value="CAB1368854.1"/>
    <property type="molecule type" value="Genomic_DNA"/>
</dbReference>
<keyword evidence="5 6" id="KW-0249">Electron transport</keyword>
<evidence type="ECO:0000313" key="9">
    <source>
        <dbReference type="Proteomes" id="UP000515733"/>
    </source>
</evidence>
<dbReference type="GO" id="GO:0022900">
    <property type="term" value="P:electron transport chain"/>
    <property type="evidence" value="ECO:0007669"/>
    <property type="project" value="UniProtKB-UniRule"/>
</dbReference>
<evidence type="ECO:0000256" key="2">
    <source>
        <dbReference type="ARBA" id="ARBA00022553"/>
    </source>
</evidence>
<evidence type="ECO:0000256" key="3">
    <source>
        <dbReference type="ARBA" id="ARBA00022630"/>
    </source>
</evidence>
<dbReference type="EC" id="7.-.-.-" evidence="6"/>
<evidence type="ECO:0000256" key="1">
    <source>
        <dbReference type="ARBA" id="ARBA00022448"/>
    </source>
</evidence>
<dbReference type="SMART" id="SM00900">
    <property type="entry name" value="FMN_bind"/>
    <property type="match status" value="1"/>
</dbReference>
<dbReference type="NCBIfam" id="TIGR01947">
    <property type="entry name" value="rnfG"/>
    <property type="match status" value="1"/>
</dbReference>
<comment type="function">
    <text evidence="6">Part of a membrane-bound complex that couples electron transfer with translocation of ions across the membrane.</text>
</comment>
<dbReference type="GO" id="GO:0010181">
    <property type="term" value="F:FMN binding"/>
    <property type="evidence" value="ECO:0007669"/>
    <property type="project" value="InterPro"/>
</dbReference>
<reference evidence="8 9" key="1">
    <citation type="submission" date="2020-03" db="EMBL/GenBank/DDBJ databases">
        <authorList>
            <consortium name="Genoscope - CEA"/>
            <person name="William W."/>
        </authorList>
    </citation>
    <scope>NUCLEOTIDE SEQUENCE [LARGE SCALE GENOMIC DNA]</scope>
    <source>
        <strain evidence="9">DSM 16959</strain>
    </source>
</reference>
<evidence type="ECO:0000256" key="5">
    <source>
        <dbReference type="ARBA" id="ARBA00022982"/>
    </source>
</evidence>
<comment type="cofactor">
    <cofactor evidence="6">
        <name>FMN</name>
        <dbReference type="ChEBI" id="CHEBI:58210"/>
    </cofactor>
</comment>
<dbReference type="PANTHER" id="PTHR36118:SF1">
    <property type="entry name" value="ION-TRANSLOCATING OXIDOREDUCTASE COMPLEX SUBUNIT G"/>
    <property type="match status" value="1"/>
</dbReference>
<keyword evidence="2 6" id="KW-0597">Phosphoprotein</keyword>
<name>A0A6S6YM94_9PROT</name>
<keyword evidence="1 6" id="KW-0813">Transport</keyword>
<keyword evidence="6" id="KW-0472">Membrane</keyword>
<dbReference type="NCBIfam" id="NF002519">
    <property type="entry name" value="PRK01908.1"/>
    <property type="match status" value="1"/>
</dbReference>
<keyword evidence="6" id="KW-0812">Transmembrane</keyword>
<protein>
    <recommendedName>
        <fullName evidence="6">Ion-translocating oxidoreductase complex subunit G</fullName>
        <ecNumber evidence="6">7.-.-.-</ecNumber>
    </recommendedName>
    <alternativeName>
        <fullName evidence="6">Rnf electron transport complex subunit G</fullName>
    </alternativeName>
</protein>
<dbReference type="InterPro" id="IPR007329">
    <property type="entry name" value="FMN-bd"/>
</dbReference>
<gene>
    <name evidence="8" type="primary">rsxG</name>
    <name evidence="6" type="synonym">rnfG</name>
    <name evidence="8" type="ORF">DENOEST_1689</name>
</gene>
<dbReference type="Pfam" id="PF04205">
    <property type="entry name" value="FMN_bind"/>
    <property type="match status" value="1"/>
</dbReference>
<dbReference type="GO" id="GO:0009055">
    <property type="term" value="F:electron transfer activity"/>
    <property type="evidence" value="ECO:0007669"/>
    <property type="project" value="InterPro"/>
</dbReference>
<comment type="subunit">
    <text evidence="6">The complex is composed of six subunits: RnfA, RnfB, RnfC, RnfD, RnfE and RnfG.</text>
</comment>
<comment type="subcellular location">
    <subcellularLocation>
        <location evidence="6">Cell inner membrane</location>
        <topology evidence="6">Single-pass membrane protein</topology>
    </subcellularLocation>
</comment>
<keyword evidence="6" id="KW-0997">Cell inner membrane</keyword>
<dbReference type="HAMAP" id="MF_00479">
    <property type="entry name" value="RsxG_RnfG"/>
    <property type="match status" value="1"/>
</dbReference>
<keyword evidence="6" id="KW-1003">Cell membrane</keyword>
<dbReference type="InterPro" id="IPR010209">
    <property type="entry name" value="Ion_transpt_RnfG/RsxG"/>
</dbReference>
<dbReference type="AlphaFoldDB" id="A0A6S6YM94"/>
<keyword evidence="4 6" id="KW-0288">FMN</keyword>
<evidence type="ECO:0000313" key="8">
    <source>
        <dbReference type="EMBL" id="CAB1368854.1"/>
    </source>
</evidence>
<dbReference type="OrthoDB" id="9784165at2"/>
<proteinExistence type="inferred from homology"/>
<evidence type="ECO:0000256" key="4">
    <source>
        <dbReference type="ARBA" id="ARBA00022643"/>
    </source>
</evidence>
<feature type="modified residue" description="FMN phosphoryl threonine" evidence="6">
    <location>
        <position position="200"/>
    </location>
</feature>
<comment type="similarity">
    <text evidence="6">Belongs to the RnfG family.</text>
</comment>
<dbReference type="PIRSF" id="PIRSF006091">
    <property type="entry name" value="E_trnsport_RnfG"/>
    <property type="match status" value="1"/>
</dbReference>
<dbReference type="Proteomes" id="UP000515733">
    <property type="component" value="Chromosome"/>
</dbReference>
<dbReference type="GO" id="GO:0005886">
    <property type="term" value="C:plasma membrane"/>
    <property type="evidence" value="ECO:0007669"/>
    <property type="project" value="UniProtKB-SubCell"/>
</dbReference>
<keyword evidence="6" id="KW-1278">Translocase</keyword>
<dbReference type="RefSeq" id="WP_145768893.1">
    <property type="nucleotide sequence ID" value="NZ_LR778301.1"/>
</dbReference>
<sequence>MNAPSPETQFDPATPPEASITRISVSTAAILAVFCVVFTALMAVTYSSTKPALEASALAEKLQLIDAVLPRDDYDNDLLADYITLPPLPALGLDDPSRLYRARRDGEPRALVLEAAAPDGYSGRIALILAIEDDGELKAVRVTRHRETPGLGDYIDPKKDRNKKHPWISQFNDLGFEDVGPDQWKVKKDGGHFDQMAGATISARAVTNATRRALEWTEGRRDKLFTLPTRGSYQE</sequence>
<organism evidence="8 9">
    <name type="scientific">Denitratisoma oestradiolicum</name>
    <dbReference type="NCBI Taxonomy" id="311182"/>
    <lineage>
        <taxon>Bacteria</taxon>
        <taxon>Pseudomonadati</taxon>
        <taxon>Pseudomonadota</taxon>
        <taxon>Betaproteobacteria</taxon>
        <taxon>Nitrosomonadales</taxon>
        <taxon>Sterolibacteriaceae</taxon>
        <taxon>Denitratisoma</taxon>
    </lineage>
</organism>
<keyword evidence="3 6" id="KW-0285">Flavoprotein</keyword>
<keyword evidence="9" id="KW-1185">Reference proteome</keyword>
<evidence type="ECO:0000259" key="7">
    <source>
        <dbReference type="SMART" id="SM00900"/>
    </source>
</evidence>
<keyword evidence="6" id="KW-1133">Transmembrane helix</keyword>
<evidence type="ECO:0000256" key="6">
    <source>
        <dbReference type="HAMAP-Rule" id="MF_00479"/>
    </source>
</evidence>